<evidence type="ECO:0000256" key="1">
    <source>
        <dbReference type="SAM" id="MobiDB-lite"/>
    </source>
</evidence>
<protein>
    <submittedName>
        <fullName evidence="2">Uncharacterized protein</fullName>
    </submittedName>
</protein>
<feature type="region of interest" description="Disordered" evidence="1">
    <location>
        <begin position="1"/>
        <end position="76"/>
    </location>
</feature>
<feature type="compositionally biased region" description="Polar residues" evidence="1">
    <location>
        <begin position="59"/>
        <end position="76"/>
    </location>
</feature>
<gene>
    <name evidence="2" type="ORF">HCN08_24530</name>
</gene>
<accession>A0ABX0ZU95</accession>
<organism evidence="2 3">
    <name type="scientific">Actinacidiphila epipremni</name>
    <dbReference type="NCBI Taxonomy" id="2053013"/>
    <lineage>
        <taxon>Bacteria</taxon>
        <taxon>Bacillati</taxon>
        <taxon>Actinomycetota</taxon>
        <taxon>Actinomycetes</taxon>
        <taxon>Kitasatosporales</taxon>
        <taxon>Streptomycetaceae</taxon>
        <taxon>Actinacidiphila</taxon>
    </lineage>
</organism>
<dbReference type="RefSeq" id="WP_167985395.1">
    <property type="nucleotide sequence ID" value="NZ_JAATEJ010000022.1"/>
</dbReference>
<evidence type="ECO:0000313" key="3">
    <source>
        <dbReference type="Proteomes" id="UP000734511"/>
    </source>
</evidence>
<evidence type="ECO:0000313" key="2">
    <source>
        <dbReference type="EMBL" id="NJP46547.1"/>
    </source>
</evidence>
<dbReference type="Proteomes" id="UP000734511">
    <property type="component" value="Unassembled WGS sequence"/>
</dbReference>
<sequence>MAGGAGSGAAGEAGVPGLVRPPASGVAGPSGAPDVPVPDGVTAEGAADGAAEGAGSSDQSRYAPQDPQNCSPRWQR</sequence>
<feature type="compositionally biased region" description="Gly residues" evidence="1">
    <location>
        <begin position="1"/>
        <end position="11"/>
    </location>
</feature>
<keyword evidence="3" id="KW-1185">Reference proteome</keyword>
<comment type="caution">
    <text evidence="2">The sequence shown here is derived from an EMBL/GenBank/DDBJ whole genome shotgun (WGS) entry which is preliminary data.</text>
</comment>
<dbReference type="EMBL" id="JAATEJ010000022">
    <property type="protein sequence ID" value="NJP46547.1"/>
    <property type="molecule type" value="Genomic_DNA"/>
</dbReference>
<name>A0ABX0ZU95_9ACTN</name>
<reference evidence="2 3" key="1">
    <citation type="submission" date="2020-03" db="EMBL/GenBank/DDBJ databases">
        <title>WGS of actinomycetes isolated from Thailand.</title>
        <authorList>
            <person name="Thawai C."/>
        </authorList>
    </citation>
    <scope>NUCLEOTIDE SEQUENCE [LARGE SCALE GENOMIC DNA]</scope>
    <source>
        <strain evidence="2 3">PRB2-1</strain>
    </source>
</reference>
<feature type="compositionally biased region" description="Low complexity" evidence="1">
    <location>
        <begin position="43"/>
        <end position="58"/>
    </location>
</feature>
<proteinExistence type="predicted"/>